<dbReference type="AlphaFoldDB" id="A0A2T1DDD6"/>
<evidence type="ECO:0000256" key="1">
    <source>
        <dbReference type="SAM" id="Phobius"/>
    </source>
</evidence>
<proteinExistence type="predicted"/>
<evidence type="ECO:0008006" key="4">
    <source>
        <dbReference type="Google" id="ProtNLM"/>
    </source>
</evidence>
<dbReference type="OrthoDB" id="437613at2"/>
<keyword evidence="1" id="KW-0472">Membrane</keyword>
<comment type="caution">
    <text evidence="2">The sequence shown here is derived from an EMBL/GenBank/DDBJ whole genome shotgun (WGS) entry which is preliminary data.</text>
</comment>
<reference evidence="2 3" key="2">
    <citation type="submission" date="2018-03" db="EMBL/GenBank/DDBJ databases">
        <title>The ancient ancestry and fast evolution of plastids.</title>
        <authorList>
            <person name="Moore K.R."/>
            <person name="Magnabosco C."/>
            <person name="Momper L."/>
            <person name="Gold D.A."/>
            <person name="Bosak T."/>
            <person name="Fournier G.P."/>
        </authorList>
    </citation>
    <scope>NUCLEOTIDE SEQUENCE [LARGE SCALE GENOMIC DNA]</scope>
    <source>
        <strain evidence="2 3">ULC007</strain>
    </source>
</reference>
<organism evidence="2 3">
    <name type="scientific">Phormidesmis priestleyi ULC007</name>
    <dbReference type="NCBI Taxonomy" id="1920490"/>
    <lineage>
        <taxon>Bacteria</taxon>
        <taxon>Bacillati</taxon>
        <taxon>Cyanobacteriota</taxon>
        <taxon>Cyanophyceae</taxon>
        <taxon>Leptolyngbyales</taxon>
        <taxon>Leptolyngbyaceae</taxon>
        <taxon>Phormidesmis</taxon>
    </lineage>
</organism>
<feature type="transmembrane region" description="Helical" evidence="1">
    <location>
        <begin position="243"/>
        <end position="265"/>
    </location>
</feature>
<name>A0A2T1DDD6_9CYAN</name>
<accession>A0A2T1DDD6</accession>
<feature type="transmembrane region" description="Helical" evidence="1">
    <location>
        <begin position="157"/>
        <end position="174"/>
    </location>
</feature>
<gene>
    <name evidence="2" type="ORF">C7B65_15400</name>
</gene>
<feature type="transmembrane region" description="Helical" evidence="1">
    <location>
        <begin position="101"/>
        <end position="122"/>
    </location>
</feature>
<dbReference type="RefSeq" id="WP_073072635.1">
    <property type="nucleotide sequence ID" value="NZ_MPPI01000018.1"/>
</dbReference>
<keyword evidence="1" id="KW-1133">Transmembrane helix</keyword>
<protein>
    <recommendedName>
        <fullName evidence="4">Glycosyltransferase RgtA/B/C/D-like domain-containing protein</fullName>
    </recommendedName>
</protein>
<evidence type="ECO:0000313" key="2">
    <source>
        <dbReference type="EMBL" id="PSB18477.1"/>
    </source>
</evidence>
<keyword evidence="3" id="KW-1185">Reference proteome</keyword>
<feature type="transmembrane region" description="Helical" evidence="1">
    <location>
        <begin position="346"/>
        <end position="366"/>
    </location>
</feature>
<evidence type="ECO:0000313" key="3">
    <source>
        <dbReference type="Proteomes" id="UP000238634"/>
    </source>
</evidence>
<feature type="transmembrane region" description="Helical" evidence="1">
    <location>
        <begin position="21"/>
        <end position="39"/>
    </location>
</feature>
<feature type="transmembrane region" description="Helical" evidence="1">
    <location>
        <begin position="373"/>
        <end position="392"/>
    </location>
</feature>
<dbReference type="EMBL" id="PVWG01000017">
    <property type="protein sequence ID" value="PSB18477.1"/>
    <property type="molecule type" value="Genomic_DNA"/>
</dbReference>
<feature type="transmembrane region" description="Helical" evidence="1">
    <location>
        <begin position="285"/>
        <end position="305"/>
    </location>
</feature>
<keyword evidence="1" id="KW-0812">Transmembrane</keyword>
<dbReference type="Proteomes" id="UP000238634">
    <property type="component" value="Unassembled WGS sequence"/>
</dbReference>
<sequence length="718" mass="80729">MRPFSRSLKNVDHQSLSQIGLFTGLLVITIALVILYVSSEKTFYWWDYTTYQRLLDETESAFRTSPLRALISTWRSAGSDYGKYPTLLLLPLRFAFGESRLVYILSVSLVYFVPFTLTLAAIATQLIPTAQPNHVRWTTVLVTIATPIAWAPTLRGYVDIGAALLMALAVYVYLQDVRLKSRRQSVAIGVLLGCAPLFRRHYAYAVIAFLVALGLQALIDAASQWRQSPRQAGRELINRGLHIGLIVVVSLATIVLFGRHFILRILHNDFSSLYTSYEVSLGQGLQYYGISFGWVACLIAALGYAIGLKTRILSSSAVRFIVSFYGMLFLLWVIKVKTIGVHYTTHFTPLIILGLVAFGWTIWLTLKKNRRLALGIFVAYLAINLIIGLAPVSGLDRTFLRPTRFGMSVLPDNTGTPLSELFAANNAPLRRTDYNEVVRLNRYLVSLTPNHEPIYIGGSSALFNGSIITSTDQTLHHKQVLNLLPVEDVDSRDRYPIDQLLQAEYVVVAEPFQYNLRPAEQDVVKVINEIFATHWQIAQDFKRLPEVFRLTNGITVNIYKRQRSTSLSTAINTFEAMRNFVGSSRPGGQFDWVATTRTSGYSLWEQADVLNLATNSDASQSTSFLYINPLPKTRAKLTAKIQPNDRPCRHLVTRLDAIDRQSRILNTVQQDHDLAQPIELSLLIRIEGADYLLLTIAENLQSHDRCKLTLNSLNIIPD</sequence>
<feature type="transmembrane region" description="Helical" evidence="1">
    <location>
        <begin position="317"/>
        <end position="334"/>
    </location>
</feature>
<reference evidence="2 3" key="1">
    <citation type="submission" date="2018-02" db="EMBL/GenBank/DDBJ databases">
        <authorList>
            <person name="Cohen D.B."/>
            <person name="Kent A.D."/>
        </authorList>
    </citation>
    <scope>NUCLEOTIDE SEQUENCE [LARGE SCALE GENOMIC DNA]</scope>
    <source>
        <strain evidence="2 3">ULC007</strain>
    </source>
</reference>